<gene>
    <name evidence="2" type="ORF">PR048_002707</name>
</gene>
<dbReference type="EMBL" id="JARBHB010000001">
    <property type="protein sequence ID" value="KAJ8897361.1"/>
    <property type="molecule type" value="Genomic_DNA"/>
</dbReference>
<comment type="caution">
    <text evidence="2">The sequence shown here is derived from an EMBL/GenBank/DDBJ whole genome shotgun (WGS) entry which is preliminary data.</text>
</comment>
<proteinExistence type="predicted"/>
<sequence length="391" mass="44027">MRVSRGMGCEGKREFPEKNPAASGIVWHMQKSEGDPPGNRTLFLPCGPFCREPLLAFPRGTCSQYRDAGGSECVCACVRVGCERLERKLAKGEQTEENASIDQKESDTLLDAEEYLIPKERTPAASVDEHHYEVPVIVHRERGQATAMGNIHIVINQPEKLPTFCGEATEKVTEFLEQFHAVSEVNAWDDKEKISPAQLAPSPEKPSKTCGQVKHSNSAIKFSNRNEHRPKVKNNRSTQQPAVTDSAIRASEAPSCVLKIEARKQTQSKAESREQQHGERTQAKIVCALCLYSGHKARNCTLPPPPPPPKRQGFEFNTDIAAQFKRYKQKFETRIVKVYISGNNDAVNPPAPFNDLAHAPRRRLNRQTSRRRRQRAKDQHNTNVNRFLFVQ</sequence>
<reference evidence="2 3" key="1">
    <citation type="submission" date="2023-02" db="EMBL/GenBank/DDBJ databases">
        <title>LHISI_Scaffold_Assembly.</title>
        <authorList>
            <person name="Stuart O.P."/>
            <person name="Cleave R."/>
            <person name="Magrath M.J.L."/>
            <person name="Mikheyev A.S."/>
        </authorList>
    </citation>
    <scope>NUCLEOTIDE SEQUENCE [LARGE SCALE GENOMIC DNA]</scope>
    <source>
        <strain evidence="2">Daus_M_001</strain>
        <tissue evidence="2">Leg muscle</tissue>
    </source>
</reference>
<evidence type="ECO:0000313" key="3">
    <source>
        <dbReference type="Proteomes" id="UP001159363"/>
    </source>
</evidence>
<evidence type="ECO:0000313" key="2">
    <source>
        <dbReference type="EMBL" id="KAJ8897361.1"/>
    </source>
</evidence>
<feature type="region of interest" description="Disordered" evidence="1">
    <location>
        <begin position="347"/>
        <end position="384"/>
    </location>
</feature>
<feature type="region of interest" description="Disordered" evidence="1">
    <location>
        <begin position="196"/>
        <end position="248"/>
    </location>
</feature>
<evidence type="ECO:0000256" key="1">
    <source>
        <dbReference type="SAM" id="MobiDB-lite"/>
    </source>
</evidence>
<feature type="compositionally biased region" description="Polar residues" evidence="1">
    <location>
        <begin position="214"/>
        <end position="223"/>
    </location>
</feature>
<protein>
    <submittedName>
        <fullName evidence="2">Uncharacterized protein</fullName>
    </submittedName>
</protein>
<name>A0ABQ9IKX8_9NEOP</name>
<keyword evidence="3" id="KW-1185">Reference proteome</keyword>
<feature type="compositionally biased region" description="Basic residues" evidence="1">
    <location>
        <begin position="359"/>
        <end position="375"/>
    </location>
</feature>
<accession>A0ABQ9IKX8</accession>
<dbReference type="Proteomes" id="UP001159363">
    <property type="component" value="Chromosome 1"/>
</dbReference>
<organism evidence="2 3">
    <name type="scientific">Dryococelus australis</name>
    <dbReference type="NCBI Taxonomy" id="614101"/>
    <lineage>
        <taxon>Eukaryota</taxon>
        <taxon>Metazoa</taxon>
        <taxon>Ecdysozoa</taxon>
        <taxon>Arthropoda</taxon>
        <taxon>Hexapoda</taxon>
        <taxon>Insecta</taxon>
        <taxon>Pterygota</taxon>
        <taxon>Neoptera</taxon>
        <taxon>Polyneoptera</taxon>
        <taxon>Phasmatodea</taxon>
        <taxon>Verophasmatodea</taxon>
        <taxon>Anareolatae</taxon>
        <taxon>Phasmatidae</taxon>
        <taxon>Eurycanthinae</taxon>
        <taxon>Dryococelus</taxon>
    </lineage>
</organism>